<protein>
    <submittedName>
        <fullName evidence="1">Uncharacterized protein DUF1018</fullName>
    </submittedName>
</protein>
<dbReference type="Pfam" id="PF06252">
    <property type="entry name" value="GemA"/>
    <property type="match status" value="1"/>
</dbReference>
<proteinExistence type="predicted"/>
<dbReference type="EMBL" id="SLUK01000006">
    <property type="protein sequence ID" value="TCL43201.1"/>
    <property type="molecule type" value="Genomic_DNA"/>
</dbReference>
<dbReference type="Proteomes" id="UP000294682">
    <property type="component" value="Unassembled WGS sequence"/>
</dbReference>
<name>A0A9X8Y810_9FIRM</name>
<organism evidence="1 2">
    <name type="scientific">Harryflintia acetispora</name>
    <dbReference type="NCBI Taxonomy" id="1849041"/>
    <lineage>
        <taxon>Bacteria</taxon>
        <taxon>Bacillati</taxon>
        <taxon>Bacillota</taxon>
        <taxon>Clostridia</taxon>
        <taxon>Eubacteriales</taxon>
        <taxon>Oscillospiraceae</taxon>
        <taxon>Harryflintia</taxon>
    </lineage>
</organism>
<evidence type="ECO:0000313" key="1">
    <source>
        <dbReference type="EMBL" id="TCL43201.1"/>
    </source>
</evidence>
<keyword evidence="2" id="KW-1185">Reference proteome</keyword>
<evidence type="ECO:0000313" key="2">
    <source>
        <dbReference type="Proteomes" id="UP000294682"/>
    </source>
</evidence>
<dbReference type="RefSeq" id="WP_132084575.1">
    <property type="nucleotide sequence ID" value="NZ_SLUK01000006.1"/>
</dbReference>
<sequence length="148" mass="17411">MAEYRRPENTIRRIWAIAKSPELALAEDDLYSIIYQETGKQHMRELTKAEIVQVCETLQRRKDAVLRQRRGRRYSDNGNPFTAKQRCKIYALTKVLGWDKQPERLKGFVRKRFGVDSVEWLGCEDCNKVIEALKAMIARQKKEEKDHG</sequence>
<gene>
    <name evidence="1" type="ORF">EDD78_10661</name>
</gene>
<reference evidence="1 2" key="1">
    <citation type="submission" date="2019-03" db="EMBL/GenBank/DDBJ databases">
        <title>Genomic Encyclopedia of Type Strains, Phase IV (KMG-IV): sequencing the most valuable type-strain genomes for metagenomic binning, comparative biology and taxonomic classification.</title>
        <authorList>
            <person name="Goeker M."/>
        </authorList>
    </citation>
    <scope>NUCLEOTIDE SEQUENCE [LARGE SCALE GENOMIC DNA]</scope>
    <source>
        <strain evidence="1 2">DSM 100433</strain>
    </source>
</reference>
<dbReference type="InterPro" id="IPR009363">
    <property type="entry name" value="Phage_Mu_Gp16"/>
</dbReference>
<dbReference type="AlphaFoldDB" id="A0A9X8Y810"/>
<accession>A0A9X8Y810</accession>
<comment type="caution">
    <text evidence="1">The sequence shown here is derived from an EMBL/GenBank/DDBJ whole genome shotgun (WGS) entry which is preliminary data.</text>
</comment>